<gene>
    <name evidence="13" type="ORF">B9N49_04155</name>
</gene>
<dbReference type="Pfam" id="PF17820">
    <property type="entry name" value="PDZ_6"/>
    <property type="match status" value="1"/>
</dbReference>
<dbReference type="NCBIfam" id="TIGR00054">
    <property type="entry name" value="RIP metalloprotease RseP"/>
    <property type="match status" value="1"/>
</dbReference>
<evidence type="ECO:0000313" key="13">
    <source>
        <dbReference type="EMBL" id="OXZ27527.1"/>
    </source>
</evidence>
<protein>
    <recommendedName>
        <fullName evidence="11">Zinc metalloprotease</fullName>
        <ecNumber evidence="11">3.4.24.-</ecNumber>
    </recommendedName>
</protein>
<keyword evidence="4 13" id="KW-0645">Protease</keyword>
<comment type="subcellular location">
    <subcellularLocation>
        <location evidence="2">Membrane</location>
        <topology evidence="2">Multi-pass membrane protein</topology>
    </subcellularLocation>
</comment>
<dbReference type="EMBL" id="NDYC01000019">
    <property type="protein sequence ID" value="OXZ27527.1"/>
    <property type="molecule type" value="Genomic_DNA"/>
</dbReference>
<feature type="transmembrane region" description="Helical" evidence="11">
    <location>
        <begin position="214"/>
        <end position="238"/>
    </location>
</feature>
<dbReference type="PANTHER" id="PTHR42837:SF2">
    <property type="entry name" value="MEMBRANE METALLOPROTEASE ARASP2, CHLOROPLASTIC-RELATED"/>
    <property type="match status" value="1"/>
</dbReference>
<evidence type="ECO:0000256" key="3">
    <source>
        <dbReference type="ARBA" id="ARBA00007931"/>
    </source>
</evidence>
<dbReference type="InterPro" id="IPR001478">
    <property type="entry name" value="PDZ"/>
</dbReference>
<reference evidence="14" key="1">
    <citation type="submission" date="2017-04" db="EMBL/GenBank/DDBJ databases">
        <title>Finegoldia magna isolated from orthopedic joint implant-associated infections.</title>
        <authorList>
            <person name="Bjorklund S."/>
            <person name="Bruggemann H."/>
            <person name="Jensen A."/>
            <person name="Hellmark B."/>
            <person name="Soderquist B."/>
        </authorList>
    </citation>
    <scope>NUCLEOTIDE SEQUENCE [LARGE SCALE GENOMIC DNA]</scope>
    <source>
        <strain evidence="14">CCUG 54800</strain>
    </source>
</reference>
<evidence type="ECO:0000256" key="1">
    <source>
        <dbReference type="ARBA" id="ARBA00001947"/>
    </source>
</evidence>
<keyword evidence="11" id="KW-0479">Metal-binding</keyword>
<keyword evidence="7 11" id="KW-0862">Zinc</keyword>
<dbReference type="Gene3D" id="2.30.42.10">
    <property type="match status" value="1"/>
</dbReference>
<comment type="similarity">
    <text evidence="3 11">Belongs to the peptidase M50B family.</text>
</comment>
<feature type="transmembrane region" description="Helical" evidence="11">
    <location>
        <begin position="7"/>
        <end position="25"/>
    </location>
</feature>
<keyword evidence="9 11" id="KW-0482">Metalloprotease</keyword>
<evidence type="ECO:0000256" key="11">
    <source>
        <dbReference type="RuleBase" id="RU362031"/>
    </source>
</evidence>
<keyword evidence="5 11" id="KW-0812">Transmembrane</keyword>
<sequence length="334" mass="36506">MITIISSIIIFLLVILIHEFGHFIVAKMNRVSVLEFSIGMGPKLFQRESNGTLYSLRVLPVGGYCQLEGEDEENDSPNSLNNQSPLVRLKVILAGAIMNFILAFILLILLMSVSRVSTEVSGVIKDSPAYSSGIQTGDQIVSINGENVSDGEELLKRIKESQGDLKIGVIRDSQSKNIKVTPRLENNIRKIGVNFQEEYKIKNFSIVKGFKKGLITFLNLTGMLYKFLGMLITGQLGLGGVSGPVGVVKEIGNAAKTGVANLIFLLAYININLGVFNLLPIPALDGGRAIFILIEMIFGKKISQEKEGYIHMVGLILLLALIAIVTIKDVIKLF</sequence>
<dbReference type="CDD" id="cd06163">
    <property type="entry name" value="S2P-M50_PDZ_RseP-like"/>
    <property type="match status" value="1"/>
</dbReference>
<dbReference type="GO" id="GO:0006508">
    <property type="term" value="P:proteolysis"/>
    <property type="evidence" value="ECO:0007669"/>
    <property type="project" value="UniProtKB-KW"/>
</dbReference>
<keyword evidence="10 11" id="KW-0472">Membrane</keyword>
<dbReference type="GO" id="GO:0016020">
    <property type="term" value="C:membrane"/>
    <property type="evidence" value="ECO:0007669"/>
    <property type="project" value="UniProtKB-SubCell"/>
</dbReference>
<feature type="transmembrane region" description="Helical" evidence="11">
    <location>
        <begin position="91"/>
        <end position="111"/>
    </location>
</feature>
<dbReference type="Proteomes" id="UP000215413">
    <property type="component" value="Unassembled WGS sequence"/>
</dbReference>
<dbReference type="GO" id="GO:0004222">
    <property type="term" value="F:metalloendopeptidase activity"/>
    <property type="evidence" value="ECO:0007669"/>
    <property type="project" value="InterPro"/>
</dbReference>
<proteinExistence type="inferred from homology"/>
<comment type="caution">
    <text evidence="13">The sequence shown here is derived from an EMBL/GenBank/DDBJ whole genome shotgun (WGS) entry which is preliminary data.</text>
</comment>
<keyword evidence="6 11" id="KW-0378">Hydrolase</keyword>
<dbReference type="SUPFAM" id="SSF50156">
    <property type="entry name" value="PDZ domain-like"/>
    <property type="match status" value="1"/>
</dbReference>
<evidence type="ECO:0000259" key="12">
    <source>
        <dbReference type="PROSITE" id="PS50106"/>
    </source>
</evidence>
<dbReference type="InterPro" id="IPR041489">
    <property type="entry name" value="PDZ_6"/>
</dbReference>
<comment type="cofactor">
    <cofactor evidence="1 11">
        <name>Zn(2+)</name>
        <dbReference type="ChEBI" id="CHEBI:29105"/>
    </cofactor>
</comment>
<name>A0A233V566_FINMA</name>
<dbReference type="InterPro" id="IPR004387">
    <property type="entry name" value="Pept_M50_Zn"/>
</dbReference>
<dbReference type="InterPro" id="IPR008915">
    <property type="entry name" value="Peptidase_M50"/>
</dbReference>
<dbReference type="SMART" id="SM00228">
    <property type="entry name" value="PDZ"/>
    <property type="match status" value="1"/>
</dbReference>
<dbReference type="Pfam" id="PF02163">
    <property type="entry name" value="Peptidase_M50"/>
    <property type="match status" value="1"/>
</dbReference>
<dbReference type="RefSeq" id="WP_094205648.1">
    <property type="nucleotide sequence ID" value="NZ_JAWGQT010000022.1"/>
</dbReference>
<accession>A0A233V566</accession>
<evidence type="ECO:0000256" key="4">
    <source>
        <dbReference type="ARBA" id="ARBA00022670"/>
    </source>
</evidence>
<dbReference type="EC" id="3.4.24.-" evidence="11"/>
<dbReference type="GO" id="GO:0046872">
    <property type="term" value="F:metal ion binding"/>
    <property type="evidence" value="ECO:0007669"/>
    <property type="project" value="UniProtKB-KW"/>
</dbReference>
<evidence type="ECO:0000313" key="14">
    <source>
        <dbReference type="Proteomes" id="UP000215413"/>
    </source>
</evidence>
<feature type="transmembrane region" description="Helical" evidence="11">
    <location>
        <begin position="309"/>
        <end position="327"/>
    </location>
</feature>
<evidence type="ECO:0000256" key="5">
    <source>
        <dbReference type="ARBA" id="ARBA00022692"/>
    </source>
</evidence>
<evidence type="ECO:0000256" key="2">
    <source>
        <dbReference type="ARBA" id="ARBA00004141"/>
    </source>
</evidence>
<evidence type="ECO:0000256" key="7">
    <source>
        <dbReference type="ARBA" id="ARBA00022833"/>
    </source>
</evidence>
<dbReference type="AlphaFoldDB" id="A0A233V566"/>
<evidence type="ECO:0000256" key="6">
    <source>
        <dbReference type="ARBA" id="ARBA00022801"/>
    </source>
</evidence>
<evidence type="ECO:0000256" key="8">
    <source>
        <dbReference type="ARBA" id="ARBA00022989"/>
    </source>
</evidence>
<dbReference type="InterPro" id="IPR036034">
    <property type="entry name" value="PDZ_sf"/>
</dbReference>
<organism evidence="13 14">
    <name type="scientific">Finegoldia magna</name>
    <name type="common">Peptostreptococcus magnus</name>
    <dbReference type="NCBI Taxonomy" id="1260"/>
    <lineage>
        <taxon>Bacteria</taxon>
        <taxon>Bacillati</taxon>
        <taxon>Bacillota</taxon>
        <taxon>Tissierellia</taxon>
        <taxon>Tissierellales</taxon>
        <taxon>Peptoniphilaceae</taxon>
        <taxon>Finegoldia</taxon>
    </lineage>
</organism>
<evidence type="ECO:0000256" key="9">
    <source>
        <dbReference type="ARBA" id="ARBA00023049"/>
    </source>
</evidence>
<feature type="domain" description="PDZ" evidence="12">
    <location>
        <begin position="120"/>
        <end position="173"/>
    </location>
</feature>
<feature type="transmembrane region" description="Helical" evidence="11">
    <location>
        <begin position="258"/>
        <end position="279"/>
    </location>
</feature>
<dbReference type="PROSITE" id="PS50106">
    <property type="entry name" value="PDZ"/>
    <property type="match status" value="1"/>
</dbReference>
<keyword evidence="8 11" id="KW-1133">Transmembrane helix</keyword>
<dbReference type="PANTHER" id="PTHR42837">
    <property type="entry name" value="REGULATOR OF SIGMA-E PROTEASE RSEP"/>
    <property type="match status" value="1"/>
</dbReference>
<evidence type="ECO:0000256" key="10">
    <source>
        <dbReference type="ARBA" id="ARBA00023136"/>
    </source>
</evidence>